<accession>U5QP90</accession>
<evidence type="ECO:0000313" key="2">
    <source>
        <dbReference type="EMBL" id="AGY59475.1"/>
    </source>
</evidence>
<dbReference type="AlphaFoldDB" id="U5QP90"/>
<dbReference type="PATRIC" id="fig|1183438.3.peg.3174"/>
<feature type="domain" description="Serine aminopeptidase S33" evidence="1">
    <location>
        <begin position="45"/>
        <end position="224"/>
    </location>
</feature>
<dbReference type="Gene3D" id="3.40.50.1820">
    <property type="entry name" value="alpha/beta hydrolase"/>
    <property type="match status" value="1"/>
</dbReference>
<organism evidence="2 3">
    <name type="scientific">Gloeobacter kilaueensis (strain ATCC BAA-2537 / CCAP 1431/1 / ULC 316 / JS1)</name>
    <dbReference type="NCBI Taxonomy" id="1183438"/>
    <lineage>
        <taxon>Bacteria</taxon>
        <taxon>Bacillati</taxon>
        <taxon>Cyanobacteriota</taxon>
        <taxon>Cyanophyceae</taxon>
        <taxon>Gloeobacterales</taxon>
        <taxon>Gloeobacteraceae</taxon>
        <taxon>Gloeobacter</taxon>
    </lineage>
</organism>
<keyword evidence="3" id="KW-1185">Reference proteome</keyword>
<evidence type="ECO:0000313" key="3">
    <source>
        <dbReference type="Proteomes" id="UP000017396"/>
    </source>
</evidence>
<dbReference type="InterPro" id="IPR000073">
    <property type="entry name" value="AB_hydrolase_1"/>
</dbReference>
<protein>
    <submittedName>
        <fullName evidence="2">Hydrolase</fullName>
    </submittedName>
</protein>
<dbReference type="GO" id="GO:0016020">
    <property type="term" value="C:membrane"/>
    <property type="evidence" value="ECO:0007669"/>
    <property type="project" value="TreeGrafter"/>
</dbReference>
<dbReference type="InterPro" id="IPR022742">
    <property type="entry name" value="Hydrolase_4"/>
</dbReference>
<dbReference type="SUPFAM" id="SSF53474">
    <property type="entry name" value="alpha/beta-Hydrolases"/>
    <property type="match status" value="1"/>
</dbReference>
<name>U5QP90_GLOK1</name>
<dbReference type="Pfam" id="PF12146">
    <property type="entry name" value="Hydrolase_4"/>
    <property type="match status" value="1"/>
</dbReference>
<gene>
    <name evidence="2" type="ORF">GKIL_3229</name>
</gene>
<dbReference type="InterPro" id="IPR029058">
    <property type="entry name" value="AB_hydrolase_fold"/>
</dbReference>
<dbReference type="eggNOG" id="COG2267">
    <property type="taxonomic scope" value="Bacteria"/>
</dbReference>
<dbReference type="PANTHER" id="PTHR22753:SF48">
    <property type="entry name" value="PHOSPHOLIPID_GLYCEROL ACYLTRANSFERASE DOMAIN-CONTAINING PROTEIN"/>
    <property type="match status" value="1"/>
</dbReference>
<dbReference type="KEGG" id="glj:GKIL_3229"/>
<evidence type="ECO:0000259" key="1">
    <source>
        <dbReference type="Pfam" id="PF12146"/>
    </source>
</evidence>
<dbReference type="GO" id="GO:0016787">
    <property type="term" value="F:hydrolase activity"/>
    <property type="evidence" value="ECO:0007669"/>
    <property type="project" value="UniProtKB-KW"/>
</dbReference>
<dbReference type="Proteomes" id="UP000017396">
    <property type="component" value="Chromosome"/>
</dbReference>
<keyword evidence="2" id="KW-0378">Hydrolase</keyword>
<dbReference type="RefSeq" id="WP_023174752.1">
    <property type="nucleotide sequence ID" value="NC_022600.1"/>
</dbReference>
<dbReference type="STRING" id="1183438.GKIL_3229"/>
<proteinExistence type="predicted"/>
<dbReference type="PRINTS" id="PR00111">
    <property type="entry name" value="ABHYDROLASE"/>
</dbReference>
<reference evidence="2 3" key="1">
    <citation type="journal article" date="2013" name="PLoS ONE">
        <title>Cultivation and Complete Genome Sequencing of Gloeobacter kilaueensis sp. nov., from a Lava Cave in Kilauea Caldera, Hawai'i.</title>
        <authorList>
            <person name="Saw J.H."/>
            <person name="Schatz M."/>
            <person name="Brown M.V."/>
            <person name="Kunkel D.D."/>
            <person name="Foster J.S."/>
            <person name="Shick H."/>
            <person name="Christensen S."/>
            <person name="Hou S."/>
            <person name="Wan X."/>
            <person name="Donachie S.P."/>
        </authorList>
    </citation>
    <scope>NUCLEOTIDE SEQUENCE [LARGE SCALE GENOMIC DNA]</scope>
    <source>
        <strain evidence="3">JS</strain>
    </source>
</reference>
<dbReference type="HOGENOM" id="CLU_1037342_0_0_3"/>
<dbReference type="EMBL" id="CP003587">
    <property type="protein sequence ID" value="AGY59475.1"/>
    <property type="molecule type" value="Genomic_DNA"/>
</dbReference>
<dbReference type="PANTHER" id="PTHR22753">
    <property type="entry name" value="TRANSMEMBRANE PROTEIN 68"/>
    <property type="match status" value="1"/>
</dbReference>
<sequence length="244" mass="27178">MSERPLLLYLPGLDGTGKLFYRQEIHLAPYCDVVALSIPIDDLGDWQSLVVRVRELLPADRRPVLLCGESFGGCLALMSALAYPEAFDALVLVNPATAWRRQNWLVQGSHWLSLLPTVSLQVAALVFLPFLSAVNRLTPADRRTLLATVRLVPRETILHRLQLLEQCNLDADLERLTLPVLLLGGRMDRLLPSLSETHFLEERLPNAQREVLPHSGHAALLDSDLNLADYLLRHGLLPQPAEAG</sequence>